<protein>
    <submittedName>
        <fullName evidence="1">Uncharacterized protein</fullName>
    </submittedName>
</protein>
<reference evidence="1" key="1">
    <citation type="submission" date="2022-07" db="EMBL/GenBank/DDBJ databases">
        <authorList>
            <person name="Macas J."/>
            <person name="Novak P."/>
            <person name="Neumann P."/>
        </authorList>
    </citation>
    <scope>NUCLEOTIDE SEQUENCE</scope>
</reference>
<dbReference type="AlphaFoldDB" id="A0AAV0C3T3"/>
<gene>
    <name evidence="1" type="ORF">CEPIT_LOCUS2467</name>
</gene>
<proteinExistence type="predicted"/>
<organism evidence="1 2">
    <name type="scientific">Cuscuta epithymum</name>
    <dbReference type="NCBI Taxonomy" id="186058"/>
    <lineage>
        <taxon>Eukaryota</taxon>
        <taxon>Viridiplantae</taxon>
        <taxon>Streptophyta</taxon>
        <taxon>Embryophyta</taxon>
        <taxon>Tracheophyta</taxon>
        <taxon>Spermatophyta</taxon>
        <taxon>Magnoliopsida</taxon>
        <taxon>eudicotyledons</taxon>
        <taxon>Gunneridae</taxon>
        <taxon>Pentapetalae</taxon>
        <taxon>asterids</taxon>
        <taxon>lamiids</taxon>
        <taxon>Solanales</taxon>
        <taxon>Convolvulaceae</taxon>
        <taxon>Cuscuteae</taxon>
        <taxon>Cuscuta</taxon>
        <taxon>Cuscuta subgen. Cuscuta</taxon>
    </lineage>
</organism>
<accession>A0AAV0C3T3</accession>
<comment type="caution">
    <text evidence="1">The sequence shown here is derived from an EMBL/GenBank/DDBJ whole genome shotgun (WGS) entry which is preliminary data.</text>
</comment>
<sequence>MELVFVRLPYSWSYVWTAKRCTLGTQQTPVKNSVFVLPKSREYWSPGFAGDVRHPNYEKKQVYPRQDSLSLFVPSRELLVFWLRIRRSSSVHKGEEPVHPVRVPVSSFVPVVILLTFFPRRRRSVIHRSQGGTGYPIAGSVLRRPMLVALLAFCFCRRCSSIHGKWEELVYLAEVPFGSSTPPPHVPTGLRVRRRSSYAAKEDLAYLVKTPSLIGSRLPFSPSFFFVGGKYVHRF</sequence>
<dbReference type="EMBL" id="CAMAPF010000012">
    <property type="protein sequence ID" value="CAH9066667.1"/>
    <property type="molecule type" value="Genomic_DNA"/>
</dbReference>
<name>A0AAV0C3T3_9ASTE</name>
<evidence type="ECO:0000313" key="2">
    <source>
        <dbReference type="Proteomes" id="UP001152523"/>
    </source>
</evidence>
<evidence type="ECO:0000313" key="1">
    <source>
        <dbReference type="EMBL" id="CAH9066667.1"/>
    </source>
</evidence>
<keyword evidence="2" id="KW-1185">Reference proteome</keyword>
<dbReference type="Proteomes" id="UP001152523">
    <property type="component" value="Unassembled WGS sequence"/>
</dbReference>